<dbReference type="Proteomes" id="UP001528823">
    <property type="component" value="Unassembled WGS sequence"/>
</dbReference>
<dbReference type="EMBL" id="JAPMOU010000043">
    <property type="protein sequence ID" value="MDE1464792.1"/>
    <property type="molecule type" value="Genomic_DNA"/>
</dbReference>
<dbReference type="RefSeq" id="WP_274691101.1">
    <property type="nucleotide sequence ID" value="NZ_JAPMOU010000043.1"/>
</dbReference>
<keyword evidence="2" id="KW-1185">Reference proteome</keyword>
<accession>A0ABT5UEQ4</accession>
<sequence length="202" mass="23214">MTSGVDISFAQEIARANRIIQAAPKQLEKASQRAMRKTIRWLKSRMAREISKTMKVPQKVIKERFKDATTGKGVNKVFTLWIGTLPLAAEQVSKPRQTNKGVSVRSHRFEGAFYKPVFDGQAKVWIRSKRNLTLNYPSLNPKKKKAIGQVPKHLKGRFPIQRIGVPIDGVTEELFKRYKNRAVERFSTLLQQELNYAVNHER</sequence>
<gene>
    <name evidence="1" type="ORF">ORQ98_22790</name>
</gene>
<evidence type="ECO:0008006" key="3">
    <source>
        <dbReference type="Google" id="ProtNLM"/>
    </source>
</evidence>
<organism evidence="1 2">
    <name type="scientific">Spartinivicinus poritis</name>
    <dbReference type="NCBI Taxonomy" id="2994640"/>
    <lineage>
        <taxon>Bacteria</taxon>
        <taxon>Pseudomonadati</taxon>
        <taxon>Pseudomonadota</taxon>
        <taxon>Gammaproteobacteria</taxon>
        <taxon>Oceanospirillales</taxon>
        <taxon>Zooshikellaceae</taxon>
        <taxon>Spartinivicinus</taxon>
    </lineage>
</organism>
<reference evidence="1 2" key="1">
    <citation type="submission" date="2022-11" db="EMBL/GenBank/DDBJ databases">
        <title>Spartinivicinus poritis sp. nov., isolated from scleractinian coral Porites lutea.</title>
        <authorList>
            <person name="Zhang G."/>
            <person name="Cai L."/>
            <person name="Wei Q."/>
        </authorList>
    </citation>
    <scope>NUCLEOTIDE SEQUENCE [LARGE SCALE GENOMIC DNA]</scope>
    <source>
        <strain evidence="1 2">A2-2</strain>
    </source>
</reference>
<evidence type="ECO:0000313" key="1">
    <source>
        <dbReference type="EMBL" id="MDE1464792.1"/>
    </source>
</evidence>
<protein>
    <recommendedName>
        <fullName evidence="3">Phage tail protein</fullName>
    </recommendedName>
</protein>
<evidence type="ECO:0000313" key="2">
    <source>
        <dbReference type="Proteomes" id="UP001528823"/>
    </source>
</evidence>
<name>A0ABT5UEQ4_9GAMM</name>
<proteinExistence type="predicted"/>
<comment type="caution">
    <text evidence="1">The sequence shown here is derived from an EMBL/GenBank/DDBJ whole genome shotgun (WGS) entry which is preliminary data.</text>
</comment>